<accession>A0A316C4L3</accession>
<dbReference type="AlphaFoldDB" id="A0A316C4L3"/>
<evidence type="ECO:0000256" key="1">
    <source>
        <dbReference type="ARBA" id="ARBA00022603"/>
    </source>
</evidence>
<dbReference type="Gene3D" id="3.40.50.150">
    <property type="entry name" value="Vaccinia Virus protein VP39"/>
    <property type="match status" value="1"/>
</dbReference>
<evidence type="ECO:0000256" key="2">
    <source>
        <dbReference type="ARBA" id="ARBA00022679"/>
    </source>
</evidence>
<keyword evidence="3" id="KW-0949">S-adenosyl-L-methionine</keyword>
<dbReference type="InterPro" id="IPR041698">
    <property type="entry name" value="Methyltransf_25"/>
</dbReference>
<comment type="caution">
    <text evidence="5">The sequence shown here is derived from an EMBL/GenBank/DDBJ whole genome shotgun (WGS) entry which is preliminary data.</text>
</comment>
<name>A0A316C4L3_PSESE</name>
<protein>
    <recommendedName>
        <fullName evidence="4">Methyltransferase domain-containing protein</fullName>
    </recommendedName>
</protein>
<dbReference type="InterPro" id="IPR029063">
    <property type="entry name" value="SAM-dependent_MTases_sf"/>
</dbReference>
<dbReference type="GO" id="GO:0032259">
    <property type="term" value="P:methylation"/>
    <property type="evidence" value="ECO:0007669"/>
    <property type="project" value="UniProtKB-KW"/>
</dbReference>
<evidence type="ECO:0000313" key="5">
    <source>
        <dbReference type="EMBL" id="PWJ84675.1"/>
    </source>
</evidence>
<keyword evidence="1" id="KW-0489">Methyltransferase</keyword>
<dbReference type="RefSeq" id="WP_210205625.1">
    <property type="nucleotide sequence ID" value="NZ_QGGG01000005.1"/>
</dbReference>
<evidence type="ECO:0000313" key="6">
    <source>
        <dbReference type="Proteomes" id="UP000245396"/>
    </source>
</evidence>
<dbReference type="Proteomes" id="UP000245396">
    <property type="component" value="Unassembled WGS sequence"/>
</dbReference>
<keyword evidence="2" id="KW-0808">Transferase</keyword>
<proteinExistence type="predicted"/>
<dbReference type="GO" id="GO:0016279">
    <property type="term" value="F:protein-lysine N-methyltransferase activity"/>
    <property type="evidence" value="ECO:0007669"/>
    <property type="project" value="InterPro"/>
</dbReference>
<evidence type="ECO:0000256" key="3">
    <source>
        <dbReference type="ARBA" id="ARBA00022691"/>
    </source>
</evidence>
<dbReference type="CDD" id="cd02440">
    <property type="entry name" value="AdoMet_MTases"/>
    <property type="match status" value="1"/>
</dbReference>
<evidence type="ECO:0000259" key="4">
    <source>
        <dbReference type="Pfam" id="PF13649"/>
    </source>
</evidence>
<dbReference type="EMBL" id="QGGG01000005">
    <property type="protein sequence ID" value="PWJ84675.1"/>
    <property type="molecule type" value="Genomic_DNA"/>
</dbReference>
<dbReference type="SUPFAM" id="SSF53335">
    <property type="entry name" value="S-adenosyl-L-methionine-dependent methyltransferases"/>
    <property type="match status" value="1"/>
</dbReference>
<gene>
    <name evidence="5" type="ORF">C7441_105295</name>
</gene>
<sequence length="252" mass="28330">MFSRFLDDIENYSSNAGMYLDVPFVPSDENVVDAMLEMANVGPKDVLYDLGSGDGRILVSAAKQWGTRGIGIDIDPQRIAEAVEYAGWSQVEDIVEFIEDDIFAAEFSEATAVTLYLLQSINVQLRPRILSELRAGTRVVSHAFDMGDWKADECRKIGGVNIYKWIVPAQVEGIWEWERAGRQYRIDLQQSYQEVSGDAWLDGKRVRLSSAELLGRKLKIEIQEAGATRTRSSFTLAFLNNRLQSVMTHAGR</sequence>
<feature type="domain" description="Methyltransferase" evidence="4">
    <location>
        <begin position="49"/>
        <end position="134"/>
    </location>
</feature>
<dbReference type="Pfam" id="PF13649">
    <property type="entry name" value="Methyltransf_25"/>
    <property type="match status" value="1"/>
</dbReference>
<keyword evidence="6" id="KW-1185">Reference proteome</keyword>
<dbReference type="PANTHER" id="PTHR13610:SF11">
    <property type="entry name" value="METHYLTRANSFERASE DOMAIN-CONTAINING PROTEIN"/>
    <property type="match status" value="1"/>
</dbReference>
<dbReference type="PANTHER" id="PTHR13610">
    <property type="entry name" value="METHYLTRANSFERASE DOMAIN-CONTAINING PROTEIN"/>
    <property type="match status" value="1"/>
</dbReference>
<dbReference type="InterPro" id="IPR026170">
    <property type="entry name" value="FAM173A/B"/>
</dbReference>
<organism evidence="5 6">
    <name type="scientific">Pseudaminobacter salicylatoxidans</name>
    <dbReference type="NCBI Taxonomy" id="93369"/>
    <lineage>
        <taxon>Bacteria</taxon>
        <taxon>Pseudomonadati</taxon>
        <taxon>Pseudomonadota</taxon>
        <taxon>Alphaproteobacteria</taxon>
        <taxon>Hyphomicrobiales</taxon>
        <taxon>Phyllobacteriaceae</taxon>
        <taxon>Pseudaminobacter</taxon>
    </lineage>
</organism>
<reference evidence="5 6" key="1">
    <citation type="submission" date="2018-05" db="EMBL/GenBank/DDBJ databases">
        <title>Genomic Encyclopedia of Type Strains, Phase IV (KMG-IV): sequencing the most valuable type-strain genomes for metagenomic binning, comparative biology and taxonomic classification.</title>
        <authorList>
            <person name="Goeker M."/>
        </authorList>
    </citation>
    <scope>NUCLEOTIDE SEQUENCE [LARGE SCALE GENOMIC DNA]</scope>
    <source>
        <strain evidence="5 6">DSM 6986</strain>
    </source>
</reference>